<evidence type="ECO:0000313" key="3">
    <source>
        <dbReference type="EMBL" id="PWG82305.1"/>
    </source>
</evidence>
<feature type="domain" description="Uncharacterized protein YyaB-like PH" evidence="2">
    <location>
        <begin position="53"/>
        <end position="124"/>
    </location>
</feature>
<keyword evidence="1" id="KW-0472">Membrane</keyword>
<dbReference type="RefSeq" id="WP_109413724.1">
    <property type="nucleotide sequence ID" value="NZ_QEAS01000001.1"/>
</dbReference>
<name>A0A2U2PLL9_9SPHI</name>
<keyword evidence="1" id="KW-1133">Transmembrane helix</keyword>
<dbReference type="GO" id="GO:0030153">
    <property type="term" value="P:bacteriocin immunity"/>
    <property type="evidence" value="ECO:0007669"/>
    <property type="project" value="InterPro"/>
</dbReference>
<gene>
    <name evidence="3" type="ORF">DDR33_00045</name>
</gene>
<evidence type="ECO:0000259" key="2">
    <source>
        <dbReference type="Pfam" id="PF06713"/>
    </source>
</evidence>
<dbReference type="InterPro" id="IPR009589">
    <property type="entry name" value="PH_YyaB-like"/>
</dbReference>
<proteinExistence type="predicted"/>
<dbReference type="OrthoDB" id="1261156at2"/>
<accession>A0A2U2PLL9</accession>
<feature type="transmembrane region" description="Helical" evidence="1">
    <location>
        <begin position="34"/>
        <end position="56"/>
    </location>
</feature>
<dbReference type="Proteomes" id="UP000245647">
    <property type="component" value="Unassembled WGS sequence"/>
</dbReference>
<protein>
    <recommendedName>
        <fullName evidence="2">Uncharacterized protein YyaB-like PH domain-containing protein</fullName>
    </recommendedName>
</protein>
<sequence length="129" mass="14737">MMTYKSKMGLWAYIYIVFFLALTVYFWLTGDLLAGAIFTGVCALLLWFFLNISYVLTQEELLVRPFGPSIPLKDITAVDAHGKYHFMASPALSLKRLRIKYKGSEVFISPKDEALFVGELKARCENIIR</sequence>
<keyword evidence="4" id="KW-1185">Reference proteome</keyword>
<organism evidence="3 4">
    <name type="scientific">Pararcticibacter amylolyticus</name>
    <dbReference type="NCBI Taxonomy" id="2173175"/>
    <lineage>
        <taxon>Bacteria</taxon>
        <taxon>Pseudomonadati</taxon>
        <taxon>Bacteroidota</taxon>
        <taxon>Sphingobacteriia</taxon>
        <taxon>Sphingobacteriales</taxon>
        <taxon>Sphingobacteriaceae</taxon>
        <taxon>Pararcticibacter</taxon>
    </lineage>
</organism>
<evidence type="ECO:0000256" key="1">
    <source>
        <dbReference type="SAM" id="Phobius"/>
    </source>
</evidence>
<dbReference type="Pfam" id="PF06713">
    <property type="entry name" value="bPH_4"/>
    <property type="match status" value="1"/>
</dbReference>
<dbReference type="EMBL" id="QEAS01000001">
    <property type="protein sequence ID" value="PWG82305.1"/>
    <property type="molecule type" value="Genomic_DNA"/>
</dbReference>
<feature type="transmembrane region" description="Helical" evidence="1">
    <location>
        <begin position="12"/>
        <end position="28"/>
    </location>
</feature>
<comment type="caution">
    <text evidence="3">The sequence shown here is derived from an EMBL/GenBank/DDBJ whole genome shotgun (WGS) entry which is preliminary data.</text>
</comment>
<evidence type="ECO:0000313" key="4">
    <source>
        <dbReference type="Proteomes" id="UP000245647"/>
    </source>
</evidence>
<dbReference type="AlphaFoldDB" id="A0A2U2PLL9"/>
<reference evidence="3 4" key="1">
    <citation type="submission" date="2018-04" db="EMBL/GenBank/DDBJ databases">
        <title>Pedobacter chongqingensis sp. nov., isolated from a rottenly hemp rope.</title>
        <authorList>
            <person name="Cai Y."/>
        </authorList>
    </citation>
    <scope>NUCLEOTIDE SEQUENCE [LARGE SCALE GENOMIC DNA]</scope>
    <source>
        <strain evidence="3 4">FJ4-8</strain>
    </source>
</reference>
<keyword evidence="1" id="KW-0812">Transmembrane</keyword>